<dbReference type="OrthoDB" id="5337378at2759"/>
<dbReference type="InterPro" id="IPR011009">
    <property type="entry name" value="Kinase-like_dom_sf"/>
</dbReference>
<dbReference type="PROSITE" id="PS00109">
    <property type="entry name" value="PROTEIN_KINASE_TYR"/>
    <property type="match status" value="1"/>
</dbReference>
<dbReference type="SMART" id="SM00220">
    <property type="entry name" value="S_TKc"/>
    <property type="match status" value="1"/>
</dbReference>
<name>A0A139A4E6_GONPJ</name>
<evidence type="ECO:0000259" key="1">
    <source>
        <dbReference type="PROSITE" id="PS50011"/>
    </source>
</evidence>
<dbReference type="InterPro" id="IPR000719">
    <property type="entry name" value="Prot_kinase_dom"/>
</dbReference>
<dbReference type="InterPro" id="IPR008266">
    <property type="entry name" value="Tyr_kinase_AS"/>
</dbReference>
<gene>
    <name evidence="2" type="ORF">M427DRAFT_126590</name>
</gene>
<dbReference type="Proteomes" id="UP000070544">
    <property type="component" value="Unassembled WGS sequence"/>
</dbReference>
<feature type="domain" description="Protein kinase" evidence="1">
    <location>
        <begin position="1"/>
        <end position="177"/>
    </location>
</feature>
<keyword evidence="3" id="KW-1185">Reference proteome</keyword>
<dbReference type="GO" id="GO:0004672">
    <property type="term" value="F:protein kinase activity"/>
    <property type="evidence" value="ECO:0007669"/>
    <property type="project" value="InterPro"/>
</dbReference>
<evidence type="ECO:0000313" key="2">
    <source>
        <dbReference type="EMBL" id="KXS11549.1"/>
    </source>
</evidence>
<dbReference type="PROSITE" id="PS50011">
    <property type="entry name" value="PROTEIN_KINASE_DOM"/>
    <property type="match status" value="1"/>
</dbReference>
<dbReference type="PANTHER" id="PTHR24347">
    <property type="entry name" value="SERINE/THREONINE-PROTEIN KINASE"/>
    <property type="match status" value="1"/>
</dbReference>
<dbReference type="Pfam" id="PF00069">
    <property type="entry name" value="Pkinase"/>
    <property type="match status" value="1"/>
</dbReference>
<proteinExistence type="predicted"/>
<dbReference type="STRING" id="1344416.A0A139A4E6"/>
<organism evidence="2 3">
    <name type="scientific">Gonapodya prolifera (strain JEL478)</name>
    <name type="common">Monoblepharis prolifera</name>
    <dbReference type="NCBI Taxonomy" id="1344416"/>
    <lineage>
        <taxon>Eukaryota</taxon>
        <taxon>Fungi</taxon>
        <taxon>Fungi incertae sedis</taxon>
        <taxon>Chytridiomycota</taxon>
        <taxon>Chytridiomycota incertae sedis</taxon>
        <taxon>Monoblepharidomycetes</taxon>
        <taxon>Monoblepharidales</taxon>
        <taxon>Gonapodyaceae</taxon>
        <taxon>Gonapodya</taxon>
    </lineage>
</organism>
<dbReference type="SUPFAM" id="SSF56112">
    <property type="entry name" value="Protein kinase-like (PK-like)"/>
    <property type="match status" value="1"/>
</dbReference>
<dbReference type="EMBL" id="KQ965800">
    <property type="protein sequence ID" value="KXS11549.1"/>
    <property type="molecule type" value="Genomic_DNA"/>
</dbReference>
<protein>
    <submittedName>
        <fullName evidence="2">Kinase-like protein</fullName>
    </submittedName>
</protein>
<dbReference type="AlphaFoldDB" id="A0A139A4E6"/>
<keyword evidence="2" id="KW-0808">Transferase</keyword>
<reference evidence="2 3" key="1">
    <citation type="journal article" date="2015" name="Genome Biol. Evol.">
        <title>Phylogenomic analyses indicate that early fungi evolved digesting cell walls of algal ancestors of land plants.</title>
        <authorList>
            <person name="Chang Y."/>
            <person name="Wang S."/>
            <person name="Sekimoto S."/>
            <person name="Aerts A.L."/>
            <person name="Choi C."/>
            <person name="Clum A."/>
            <person name="LaButti K.M."/>
            <person name="Lindquist E.A."/>
            <person name="Yee Ngan C."/>
            <person name="Ohm R.A."/>
            <person name="Salamov A.A."/>
            <person name="Grigoriev I.V."/>
            <person name="Spatafora J.W."/>
            <person name="Berbee M.L."/>
        </authorList>
    </citation>
    <scope>NUCLEOTIDE SEQUENCE [LARGE SCALE GENOMIC DNA]</scope>
    <source>
        <strain evidence="2 3">JEL478</strain>
    </source>
</reference>
<dbReference type="GO" id="GO:0005524">
    <property type="term" value="F:ATP binding"/>
    <property type="evidence" value="ECO:0007669"/>
    <property type="project" value="InterPro"/>
</dbReference>
<sequence length="212" mass="23700">MVFALATGGELFDRVVARGRLTERDSALILATLCNVLSFLHAHGIVHRDLRTKNMVFKDPSPNSPLLLVDFGIANRIEGNRERLRTQIGTPLYTAPEVWDGDGYGTPADMFSLGIIAHTLLTGSPPTWTGGKVRRLAFPHPAWRVLSPESRNFVKELLSMSPFTRMTAERAMDHPWLRKFLSKEEISRLHQVNSEAFISTGPPRNLETLMPG</sequence>
<keyword evidence="2" id="KW-0418">Kinase</keyword>
<feature type="non-terminal residue" evidence="2">
    <location>
        <position position="212"/>
    </location>
</feature>
<dbReference type="Gene3D" id="1.10.510.10">
    <property type="entry name" value="Transferase(Phosphotransferase) domain 1"/>
    <property type="match status" value="1"/>
</dbReference>
<accession>A0A139A4E6</accession>
<evidence type="ECO:0000313" key="3">
    <source>
        <dbReference type="Proteomes" id="UP000070544"/>
    </source>
</evidence>